<dbReference type="RefSeq" id="WP_190836666.1">
    <property type="nucleotide sequence ID" value="NZ_CAWPPI010000110.1"/>
</dbReference>
<proteinExistence type="predicted"/>
<reference evidence="1" key="1">
    <citation type="submission" date="2020-09" db="EMBL/GenBank/DDBJ databases">
        <title>Iningainema tapete sp. nov. (Scytonemataceae, Cyanobacteria) from greenhouses in central Florida (USA) produces two types of nodularin with biosynthetic potential for microcystin-LR and anabaenopeptins.</title>
        <authorList>
            <person name="Berthold D.E."/>
            <person name="Lefler F.W."/>
            <person name="Huang I.-S."/>
            <person name="Abdulla H."/>
            <person name="Zimba P.V."/>
            <person name="Laughinghouse H.D. IV."/>
        </authorList>
    </citation>
    <scope>NUCLEOTIDE SEQUENCE</scope>
    <source>
        <strain evidence="1">BLCCT55</strain>
    </source>
</reference>
<comment type="caution">
    <text evidence="1">The sequence shown here is derived from an EMBL/GenBank/DDBJ whole genome shotgun (WGS) entry which is preliminary data.</text>
</comment>
<protein>
    <submittedName>
        <fullName evidence="1">Uncharacterized protein</fullName>
    </submittedName>
</protein>
<organism evidence="1 2">
    <name type="scientific">Iningainema tapete BLCC-T55</name>
    <dbReference type="NCBI Taxonomy" id="2748662"/>
    <lineage>
        <taxon>Bacteria</taxon>
        <taxon>Bacillati</taxon>
        <taxon>Cyanobacteriota</taxon>
        <taxon>Cyanophyceae</taxon>
        <taxon>Nostocales</taxon>
        <taxon>Scytonemataceae</taxon>
        <taxon>Iningainema tapete</taxon>
    </lineage>
</organism>
<evidence type="ECO:0000313" key="1">
    <source>
        <dbReference type="EMBL" id="MBD2777466.1"/>
    </source>
</evidence>
<keyword evidence="2" id="KW-1185">Reference proteome</keyword>
<dbReference type="AlphaFoldDB" id="A0A8J7CAS0"/>
<name>A0A8J7CAS0_9CYAN</name>
<evidence type="ECO:0000313" key="2">
    <source>
        <dbReference type="Proteomes" id="UP000629098"/>
    </source>
</evidence>
<gene>
    <name evidence="1" type="ORF">ICL16_36825</name>
</gene>
<sequence>MSSEAITTVIKMMESLPEVVQDKVVEHLREYLDDKLSELQWDESFKKTQQQLKAAAQRAKQEMREGLAQPMDYDKL</sequence>
<dbReference type="Proteomes" id="UP000629098">
    <property type="component" value="Unassembled WGS sequence"/>
</dbReference>
<accession>A0A8J7CAS0</accession>
<dbReference type="EMBL" id="JACXAE010000110">
    <property type="protein sequence ID" value="MBD2777466.1"/>
    <property type="molecule type" value="Genomic_DNA"/>
</dbReference>